<dbReference type="PANTHER" id="PTHR37418:SF2">
    <property type="entry name" value="3-KETO-5-AMINOHEXANOATE CLEAVAGE ENZYME"/>
    <property type="match status" value="1"/>
</dbReference>
<evidence type="ECO:0000256" key="1">
    <source>
        <dbReference type="ARBA" id="ARBA00001947"/>
    </source>
</evidence>
<evidence type="ECO:0000256" key="3">
    <source>
        <dbReference type="ARBA" id="ARBA00022723"/>
    </source>
</evidence>
<evidence type="ECO:0000256" key="2">
    <source>
        <dbReference type="ARBA" id="ARBA00022679"/>
    </source>
</evidence>
<comment type="caution">
    <text evidence="5">The sequence shown here is derived from an EMBL/GenBank/DDBJ whole genome shotgun (WGS) entry which is preliminary data.</text>
</comment>
<sequence>MSTAAADPKPKSKSGRKVIITCAVTGSVHTPTMSPYLPITPDQIAADSIAAAEAGAAIIHLHARNPEDGSPTPDPKVFMQFLPRIKQNCDAVINITTGGSLGMSMEDRLAAPLRAKPELCSLNMGSMNFGIFHVTDKITDWKFPWEKAYVERTKENVVSNSFAQIERFVKELGDGHGTRFECECYDVGHLYTLAHFVDRKLLTPPFFVQTIFGVLGGIGPHPEDLMHMRRTADRLFGSDYQWSILAAGRHQINLATIGATMGGNVRVGMEDSIYLGPGQLAKSNAEQVTKIRGILENLSLQIATPAEAREMLKLKGGDKVGF</sequence>
<dbReference type="Gene3D" id="3.20.20.70">
    <property type="entry name" value="Aldolase class I"/>
    <property type="match status" value="1"/>
</dbReference>
<proteinExistence type="predicted"/>
<dbReference type="InterPro" id="IPR008567">
    <property type="entry name" value="BKACE"/>
</dbReference>
<organism evidence="5 6">
    <name type="scientific">Dongia sedimenti</name>
    <dbReference type="NCBI Taxonomy" id="3064282"/>
    <lineage>
        <taxon>Bacteria</taxon>
        <taxon>Pseudomonadati</taxon>
        <taxon>Pseudomonadota</taxon>
        <taxon>Alphaproteobacteria</taxon>
        <taxon>Rhodospirillales</taxon>
        <taxon>Dongiaceae</taxon>
        <taxon>Dongia</taxon>
    </lineage>
</organism>
<dbReference type="Proteomes" id="UP001230156">
    <property type="component" value="Unassembled WGS sequence"/>
</dbReference>
<dbReference type="EMBL" id="JAUYVI010000009">
    <property type="protein sequence ID" value="MDQ7251131.1"/>
    <property type="molecule type" value="Genomic_DNA"/>
</dbReference>
<evidence type="ECO:0000313" key="6">
    <source>
        <dbReference type="Proteomes" id="UP001230156"/>
    </source>
</evidence>
<dbReference type="PANTHER" id="PTHR37418">
    <property type="entry name" value="3-KETO-5-AMINOHEXANOATE CLEAVAGE ENZYME-RELATED"/>
    <property type="match status" value="1"/>
</dbReference>
<dbReference type="RefSeq" id="WP_379961199.1">
    <property type="nucleotide sequence ID" value="NZ_JAUYVI010000009.1"/>
</dbReference>
<dbReference type="InterPro" id="IPR013785">
    <property type="entry name" value="Aldolase_TIM"/>
</dbReference>
<evidence type="ECO:0000313" key="5">
    <source>
        <dbReference type="EMBL" id="MDQ7251131.1"/>
    </source>
</evidence>
<accession>A0ABU0YTU3</accession>
<evidence type="ECO:0000256" key="4">
    <source>
        <dbReference type="ARBA" id="ARBA00022833"/>
    </source>
</evidence>
<keyword evidence="3" id="KW-0479">Metal-binding</keyword>
<protein>
    <submittedName>
        <fullName evidence="5">3-keto-5-aminohexanoate cleavage protein</fullName>
    </submittedName>
</protein>
<keyword evidence="2" id="KW-0808">Transferase</keyword>
<keyword evidence="4" id="KW-0862">Zinc</keyword>
<keyword evidence="6" id="KW-1185">Reference proteome</keyword>
<gene>
    <name evidence="5" type="ORF">Q8A70_25820</name>
</gene>
<comment type="cofactor">
    <cofactor evidence="1">
        <name>Zn(2+)</name>
        <dbReference type="ChEBI" id="CHEBI:29105"/>
    </cofactor>
</comment>
<name>A0ABU0YTU3_9PROT</name>
<dbReference type="Pfam" id="PF05853">
    <property type="entry name" value="BKACE"/>
    <property type="match status" value="1"/>
</dbReference>
<reference evidence="6" key="1">
    <citation type="submission" date="2023-08" db="EMBL/GenBank/DDBJ databases">
        <title>Rhodospirillaceae gen. nov., a novel taxon isolated from the Yangtze River Yuezi River estuary sludge.</title>
        <authorList>
            <person name="Ruan L."/>
        </authorList>
    </citation>
    <scope>NUCLEOTIDE SEQUENCE [LARGE SCALE GENOMIC DNA]</scope>
    <source>
        <strain evidence="6">R-7</strain>
    </source>
</reference>